<sequence>MVHTEAEPMLQSDGYAILTHCFAATECDRIVASLSGMDAVSSRSLLEFQWRSELAVELRARLSVALPKLSKLRAVQCTFFNKHAASNWFVAYHQDRSLPASPVVSQTWPNQTCKEGMPFVLGPVTVLEQMVALRLHLDGCSPANGPLRVLPGSHRFGTLSRERIEEIREQTVQYELFVERGSVIAMRPQLLHASSKSRTNRSRRVLHFLFGPVKLPEGLEWNRAV</sequence>
<comment type="cofactor">
    <cofactor evidence="1">
        <name>Fe(2+)</name>
        <dbReference type="ChEBI" id="CHEBI:29033"/>
    </cofactor>
</comment>
<dbReference type="HOGENOM" id="CLU_085070_0_0_7"/>
<evidence type="ECO:0000256" key="1">
    <source>
        <dbReference type="ARBA" id="ARBA00001954"/>
    </source>
</evidence>
<dbReference type="PANTHER" id="PTHR20883:SF48">
    <property type="entry name" value="ECTOINE DIOXYGENASE"/>
    <property type="match status" value="1"/>
</dbReference>
<dbReference type="PANTHER" id="PTHR20883">
    <property type="entry name" value="PHYTANOYL-COA DIOXYGENASE DOMAIN CONTAINING 1"/>
    <property type="match status" value="1"/>
</dbReference>
<accession>W4LJ55</accession>
<dbReference type="Proteomes" id="UP000019141">
    <property type="component" value="Unassembled WGS sequence"/>
</dbReference>
<dbReference type="SUPFAM" id="SSF51197">
    <property type="entry name" value="Clavaminate synthase-like"/>
    <property type="match status" value="1"/>
</dbReference>
<organism evidence="2 3">
    <name type="scientific">Entotheonella factor</name>
    <dbReference type="NCBI Taxonomy" id="1429438"/>
    <lineage>
        <taxon>Bacteria</taxon>
        <taxon>Pseudomonadati</taxon>
        <taxon>Nitrospinota/Tectimicrobiota group</taxon>
        <taxon>Candidatus Tectimicrobiota</taxon>
        <taxon>Candidatus Entotheonellia</taxon>
        <taxon>Candidatus Entotheonellales</taxon>
        <taxon>Candidatus Entotheonellaceae</taxon>
        <taxon>Candidatus Entotheonella</taxon>
    </lineage>
</organism>
<keyword evidence="3" id="KW-1185">Reference proteome</keyword>
<dbReference type="Gene3D" id="2.60.120.620">
    <property type="entry name" value="q2cbj1_9rhob like domain"/>
    <property type="match status" value="1"/>
</dbReference>
<comment type="caution">
    <text evidence="2">The sequence shown here is derived from an EMBL/GenBank/DDBJ whole genome shotgun (WGS) entry which is preliminary data.</text>
</comment>
<dbReference type="InterPro" id="IPR008775">
    <property type="entry name" value="Phytyl_CoA_dOase-like"/>
</dbReference>
<dbReference type="GO" id="GO:0016706">
    <property type="term" value="F:2-oxoglutarate-dependent dioxygenase activity"/>
    <property type="evidence" value="ECO:0007669"/>
    <property type="project" value="UniProtKB-ARBA"/>
</dbReference>
<evidence type="ECO:0000313" key="2">
    <source>
        <dbReference type="EMBL" id="ETW98012.1"/>
    </source>
</evidence>
<proteinExistence type="predicted"/>
<dbReference type="AlphaFoldDB" id="W4LJ55"/>
<evidence type="ECO:0000313" key="3">
    <source>
        <dbReference type="Proteomes" id="UP000019141"/>
    </source>
</evidence>
<reference evidence="2 3" key="1">
    <citation type="journal article" date="2014" name="Nature">
        <title>An environmental bacterial taxon with a large and distinct metabolic repertoire.</title>
        <authorList>
            <person name="Wilson M.C."/>
            <person name="Mori T."/>
            <person name="Ruckert C."/>
            <person name="Uria A.R."/>
            <person name="Helf M.J."/>
            <person name="Takada K."/>
            <person name="Gernert C."/>
            <person name="Steffens U.A."/>
            <person name="Heycke N."/>
            <person name="Schmitt S."/>
            <person name="Rinke C."/>
            <person name="Helfrich E.J."/>
            <person name="Brachmann A.O."/>
            <person name="Gurgui C."/>
            <person name="Wakimoto T."/>
            <person name="Kracht M."/>
            <person name="Crusemann M."/>
            <person name="Hentschel U."/>
            <person name="Abe I."/>
            <person name="Matsunaga S."/>
            <person name="Kalinowski J."/>
            <person name="Takeyama H."/>
            <person name="Piel J."/>
        </authorList>
    </citation>
    <scope>NUCLEOTIDE SEQUENCE [LARGE SCALE GENOMIC DNA]</scope>
    <source>
        <strain evidence="3">TSY1</strain>
    </source>
</reference>
<protein>
    <submittedName>
        <fullName evidence="2">Protein involved in biosynthesis of mitomycin antibiotics/polyketide fumonisin</fullName>
    </submittedName>
</protein>
<dbReference type="GO" id="GO:0005506">
    <property type="term" value="F:iron ion binding"/>
    <property type="evidence" value="ECO:0007669"/>
    <property type="project" value="UniProtKB-ARBA"/>
</dbReference>
<gene>
    <name evidence="2" type="ORF">ETSY1_20505</name>
</gene>
<dbReference type="Pfam" id="PF05721">
    <property type="entry name" value="PhyH"/>
    <property type="match status" value="1"/>
</dbReference>
<dbReference type="EMBL" id="AZHW01000595">
    <property type="protein sequence ID" value="ETW98012.1"/>
    <property type="molecule type" value="Genomic_DNA"/>
</dbReference>
<name>W4LJ55_ENTF1</name>